<dbReference type="Proteomes" id="UP000054196">
    <property type="component" value="Unassembled WGS sequence"/>
</dbReference>
<dbReference type="OMA" id="ICCWISF"/>
<gene>
    <name evidence="2" type="ORF">PUNSTDRAFT_78135</name>
</gene>
<keyword evidence="1" id="KW-0472">Membrane</keyword>
<dbReference type="OrthoDB" id="2126185at2759"/>
<protein>
    <submittedName>
        <fullName evidence="2">Uncharacterized protein</fullName>
    </submittedName>
</protein>
<feature type="transmembrane region" description="Helical" evidence="1">
    <location>
        <begin position="140"/>
        <end position="163"/>
    </location>
</feature>
<keyword evidence="3" id="KW-1185">Reference proteome</keyword>
<dbReference type="HOGENOM" id="CLU_037033_1_1_1"/>
<feature type="transmembrane region" description="Helical" evidence="1">
    <location>
        <begin position="328"/>
        <end position="348"/>
    </location>
</feature>
<feature type="transmembrane region" description="Helical" evidence="1">
    <location>
        <begin position="297"/>
        <end position="316"/>
    </location>
</feature>
<dbReference type="AlphaFoldDB" id="R7S0T6"/>
<organism evidence="2 3">
    <name type="scientific">Punctularia strigosozonata (strain HHB-11173)</name>
    <name type="common">White-rot fungus</name>
    <dbReference type="NCBI Taxonomy" id="741275"/>
    <lineage>
        <taxon>Eukaryota</taxon>
        <taxon>Fungi</taxon>
        <taxon>Dikarya</taxon>
        <taxon>Basidiomycota</taxon>
        <taxon>Agaricomycotina</taxon>
        <taxon>Agaricomycetes</taxon>
        <taxon>Corticiales</taxon>
        <taxon>Punctulariaceae</taxon>
        <taxon>Punctularia</taxon>
    </lineage>
</organism>
<reference evidence="3" key="1">
    <citation type="journal article" date="2012" name="Science">
        <title>The Paleozoic origin of enzymatic lignin decomposition reconstructed from 31 fungal genomes.</title>
        <authorList>
            <person name="Floudas D."/>
            <person name="Binder M."/>
            <person name="Riley R."/>
            <person name="Barry K."/>
            <person name="Blanchette R.A."/>
            <person name="Henrissat B."/>
            <person name="Martinez A.T."/>
            <person name="Otillar R."/>
            <person name="Spatafora J.W."/>
            <person name="Yadav J.S."/>
            <person name="Aerts A."/>
            <person name="Benoit I."/>
            <person name="Boyd A."/>
            <person name="Carlson A."/>
            <person name="Copeland A."/>
            <person name="Coutinho P.M."/>
            <person name="de Vries R.P."/>
            <person name="Ferreira P."/>
            <person name="Findley K."/>
            <person name="Foster B."/>
            <person name="Gaskell J."/>
            <person name="Glotzer D."/>
            <person name="Gorecki P."/>
            <person name="Heitman J."/>
            <person name="Hesse C."/>
            <person name="Hori C."/>
            <person name="Igarashi K."/>
            <person name="Jurgens J.A."/>
            <person name="Kallen N."/>
            <person name="Kersten P."/>
            <person name="Kohler A."/>
            <person name="Kuees U."/>
            <person name="Kumar T.K.A."/>
            <person name="Kuo A."/>
            <person name="LaButti K."/>
            <person name="Larrondo L.F."/>
            <person name="Lindquist E."/>
            <person name="Ling A."/>
            <person name="Lombard V."/>
            <person name="Lucas S."/>
            <person name="Lundell T."/>
            <person name="Martin R."/>
            <person name="McLaughlin D.J."/>
            <person name="Morgenstern I."/>
            <person name="Morin E."/>
            <person name="Murat C."/>
            <person name="Nagy L.G."/>
            <person name="Nolan M."/>
            <person name="Ohm R.A."/>
            <person name="Patyshakuliyeva A."/>
            <person name="Rokas A."/>
            <person name="Ruiz-Duenas F.J."/>
            <person name="Sabat G."/>
            <person name="Salamov A."/>
            <person name="Samejima M."/>
            <person name="Schmutz J."/>
            <person name="Slot J.C."/>
            <person name="St John F."/>
            <person name="Stenlid J."/>
            <person name="Sun H."/>
            <person name="Sun S."/>
            <person name="Syed K."/>
            <person name="Tsang A."/>
            <person name="Wiebenga A."/>
            <person name="Young D."/>
            <person name="Pisabarro A."/>
            <person name="Eastwood D.C."/>
            <person name="Martin F."/>
            <person name="Cullen D."/>
            <person name="Grigoriev I.V."/>
            <person name="Hibbett D.S."/>
        </authorList>
    </citation>
    <scope>NUCLEOTIDE SEQUENCE [LARGE SCALE GENOMIC DNA]</scope>
    <source>
        <strain evidence="3">HHB-11173 SS5</strain>
    </source>
</reference>
<accession>R7S0T6</accession>
<evidence type="ECO:0000256" key="1">
    <source>
        <dbReference type="SAM" id="Phobius"/>
    </source>
</evidence>
<feature type="transmembrane region" description="Helical" evidence="1">
    <location>
        <begin position="42"/>
        <end position="60"/>
    </location>
</feature>
<feature type="transmembrane region" description="Helical" evidence="1">
    <location>
        <begin position="216"/>
        <end position="235"/>
    </location>
</feature>
<evidence type="ECO:0000313" key="2">
    <source>
        <dbReference type="EMBL" id="EIN03464.1"/>
    </source>
</evidence>
<sequence>MNSSQQAALAILASYFIVILTLFSLIFATIPWRNNGNTWRRCIFMLLTTASLAHTWYYMFAFMKWSFDDYESSHLASTSSQYLERIANWLVDTALFEQAWARVCAGPLNWWWSEQICIYTAGAWTVFLVVEGTRHDIKHVWAYMFLGQVVAISVASNVFYLALLYAKSSDGPVTAGQRAASSHSRATSRSQGSGILVLCTSLSLVTVALTPYLSQYWFLPNLLLMHVLLFIPLLAPGPTSEKRETGLSIRTLYSLVTVLAIFLRGRTVYDALYSAAAVSKQADLLPALWKTLHEHPAQASIGWDVVWTTISFIFWVMSDPRFKDTGLLAMLASPIMVGPVGFLAPATLRCLEESS</sequence>
<evidence type="ECO:0000313" key="3">
    <source>
        <dbReference type="Proteomes" id="UP000054196"/>
    </source>
</evidence>
<proteinExistence type="predicted"/>
<dbReference type="eggNOG" id="ENOG502S2VI">
    <property type="taxonomic scope" value="Eukaryota"/>
</dbReference>
<dbReference type="RefSeq" id="XP_007389295.1">
    <property type="nucleotide sequence ID" value="XM_007389233.1"/>
</dbReference>
<name>R7S0T6_PUNST</name>
<dbReference type="GeneID" id="18885785"/>
<dbReference type="KEGG" id="psq:PUNSTDRAFT_78135"/>
<keyword evidence="1" id="KW-0812">Transmembrane</keyword>
<dbReference type="EMBL" id="JH687563">
    <property type="protein sequence ID" value="EIN03464.1"/>
    <property type="molecule type" value="Genomic_DNA"/>
</dbReference>
<feature type="transmembrane region" description="Helical" evidence="1">
    <location>
        <begin position="247"/>
        <end position="265"/>
    </location>
</feature>
<keyword evidence="1" id="KW-1133">Transmembrane helix</keyword>
<feature type="transmembrane region" description="Helical" evidence="1">
    <location>
        <begin position="6"/>
        <end position="30"/>
    </location>
</feature>